<sequence>MTDPQNPFRHHPSLKGLITPLEESFFGDFTVEQVVEDMKERGQDTSWITPREEREACRHATLDGRWDSDLWVFAYGSLIWDPALRFSEVRRGFAPGVERKFCLYDDRGARGSAEAPGVMAGLDEGAGCHGVVFRIDRDRLDAETYRLWSRERIGPAYIPRFIPVETAEGDVEAVTFMVNHAAENIRLDLSHEDQVRLCALGVGELGSSYDYVANLARHFEELKIEDAKVTRLLTDATAYRDAMSA</sequence>
<dbReference type="EC" id="4.3.2.7" evidence="1"/>
<dbReference type="CDD" id="cd06661">
    <property type="entry name" value="GGCT_like"/>
    <property type="match status" value="1"/>
</dbReference>
<dbReference type="InterPro" id="IPR013024">
    <property type="entry name" value="GGCT-like"/>
</dbReference>
<protein>
    <recommendedName>
        <fullName evidence="1">glutathione-specific gamma-glutamylcyclotransferase</fullName>
        <ecNumber evidence="1">4.3.2.7</ecNumber>
    </recommendedName>
</protein>
<dbReference type="PANTHER" id="PTHR12192">
    <property type="entry name" value="CATION TRANSPORT PROTEIN CHAC-RELATED"/>
    <property type="match status" value="1"/>
</dbReference>
<reference evidence="3 4" key="1">
    <citation type="submission" date="2024-01" db="EMBL/GenBank/DDBJ databases">
        <title>Mesobacterium rodlantinim sp. nov., isolated from shallow sea hydrothermal systems off Kueishantao Island.</title>
        <authorList>
            <person name="Su Z."/>
            <person name="Tang K."/>
        </authorList>
    </citation>
    <scope>NUCLEOTIDE SEQUENCE [LARGE SCALE GENOMIC DNA]</scope>
    <source>
        <strain evidence="3 4">TK19101</strain>
    </source>
</reference>
<dbReference type="InterPro" id="IPR006840">
    <property type="entry name" value="ChaC"/>
</dbReference>
<dbReference type="Pfam" id="PF04752">
    <property type="entry name" value="ChaC"/>
    <property type="match status" value="1"/>
</dbReference>
<keyword evidence="4" id="KW-1185">Reference proteome</keyword>
<evidence type="ECO:0000313" key="4">
    <source>
        <dbReference type="Proteomes" id="UP001348149"/>
    </source>
</evidence>
<organism evidence="3 4">
    <name type="scientific">Mesobacterium hydrothermale</name>
    <dbReference type="NCBI Taxonomy" id="3111907"/>
    <lineage>
        <taxon>Bacteria</taxon>
        <taxon>Pseudomonadati</taxon>
        <taxon>Pseudomonadota</taxon>
        <taxon>Alphaproteobacteria</taxon>
        <taxon>Rhodobacterales</taxon>
        <taxon>Roseobacteraceae</taxon>
        <taxon>Mesobacterium</taxon>
    </lineage>
</organism>
<dbReference type="RefSeq" id="WP_326295431.1">
    <property type="nucleotide sequence ID" value="NZ_JAYLLH010000001.1"/>
</dbReference>
<dbReference type="SUPFAM" id="SSF110857">
    <property type="entry name" value="Gamma-glutamyl cyclotransferase-like"/>
    <property type="match status" value="1"/>
</dbReference>
<gene>
    <name evidence="3" type="ORF">VK792_01085</name>
</gene>
<dbReference type="EMBL" id="JAYLLH010000001">
    <property type="protein sequence ID" value="MEC3859864.1"/>
    <property type="molecule type" value="Genomic_DNA"/>
</dbReference>
<dbReference type="PANTHER" id="PTHR12192:SF2">
    <property type="entry name" value="GLUTATHIONE-SPECIFIC GAMMA-GLUTAMYLCYCLOTRANSFERASE 2"/>
    <property type="match status" value="1"/>
</dbReference>
<keyword evidence="2" id="KW-0456">Lyase</keyword>
<name>A0ABU6HBM6_9RHOB</name>
<evidence type="ECO:0000313" key="3">
    <source>
        <dbReference type="EMBL" id="MEC3859864.1"/>
    </source>
</evidence>
<dbReference type="Gene3D" id="3.10.490.10">
    <property type="entry name" value="Gamma-glutamyl cyclotransferase-like"/>
    <property type="match status" value="1"/>
</dbReference>
<accession>A0ABU6HBM6</accession>
<evidence type="ECO:0000256" key="1">
    <source>
        <dbReference type="ARBA" id="ARBA00012344"/>
    </source>
</evidence>
<evidence type="ECO:0000256" key="2">
    <source>
        <dbReference type="ARBA" id="ARBA00023239"/>
    </source>
</evidence>
<comment type="caution">
    <text evidence="3">The sequence shown here is derived from an EMBL/GenBank/DDBJ whole genome shotgun (WGS) entry which is preliminary data.</text>
</comment>
<proteinExistence type="predicted"/>
<dbReference type="InterPro" id="IPR036568">
    <property type="entry name" value="GGCT-like_sf"/>
</dbReference>
<dbReference type="Proteomes" id="UP001348149">
    <property type="component" value="Unassembled WGS sequence"/>
</dbReference>